<evidence type="ECO:0000259" key="17">
    <source>
        <dbReference type="Pfam" id="PF00006"/>
    </source>
</evidence>
<dbReference type="PANTHER" id="PTHR48082:SF2">
    <property type="entry name" value="ATP SYNTHASE SUBUNIT ALPHA, MITOCHONDRIAL"/>
    <property type="match status" value="1"/>
</dbReference>
<dbReference type="Proteomes" id="UP000006786">
    <property type="component" value="Unassembled WGS sequence"/>
</dbReference>
<dbReference type="CDD" id="cd18113">
    <property type="entry name" value="ATP-synt_F1_alpha_C"/>
    <property type="match status" value="1"/>
</dbReference>
<evidence type="ECO:0000256" key="4">
    <source>
        <dbReference type="ARBA" id="ARBA00022448"/>
    </source>
</evidence>
<dbReference type="CDD" id="cd01132">
    <property type="entry name" value="F1-ATPase_alpha_CD"/>
    <property type="match status" value="1"/>
</dbReference>
<evidence type="ECO:0000256" key="10">
    <source>
        <dbReference type="ARBA" id="ARBA00022967"/>
    </source>
</evidence>
<dbReference type="GO" id="GO:0005886">
    <property type="term" value="C:plasma membrane"/>
    <property type="evidence" value="ECO:0007669"/>
    <property type="project" value="UniProtKB-SubCell"/>
</dbReference>
<feature type="domain" description="ATP synthase alpha subunit C-terminal" evidence="18">
    <location>
        <begin position="379"/>
        <end position="504"/>
    </location>
</feature>
<dbReference type="FunFam" id="3.40.50.300:FF:002432">
    <property type="entry name" value="ATP synthase subunit alpha, mitochondrial"/>
    <property type="match status" value="1"/>
</dbReference>
<dbReference type="Pfam" id="PF00006">
    <property type="entry name" value="ATP-synt_ab"/>
    <property type="match status" value="1"/>
</dbReference>
<dbReference type="InterPro" id="IPR036121">
    <property type="entry name" value="ATPase_F1/V1/A1_a/bsu_N_sf"/>
</dbReference>
<name>K2MDA1_9HYPH</name>
<dbReference type="InterPro" id="IPR004100">
    <property type="entry name" value="ATPase_F1/V1/A1_a/bsu_N"/>
</dbReference>
<feature type="binding site" evidence="16">
    <location>
        <begin position="169"/>
        <end position="176"/>
    </location>
    <ligand>
        <name>ATP</name>
        <dbReference type="ChEBI" id="CHEBI:30616"/>
    </ligand>
</feature>
<evidence type="ECO:0000256" key="2">
    <source>
        <dbReference type="ARBA" id="ARBA00004370"/>
    </source>
</evidence>
<dbReference type="InterPro" id="IPR027417">
    <property type="entry name" value="P-loop_NTPase"/>
</dbReference>
<dbReference type="Gene3D" id="1.20.150.20">
    <property type="entry name" value="ATP synthase alpha/beta chain, C-terminal domain"/>
    <property type="match status" value="1"/>
</dbReference>
<dbReference type="InterPro" id="IPR000194">
    <property type="entry name" value="ATPase_F1/V1/A1_a/bsu_nucl-bd"/>
</dbReference>
<keyword evidence="10 16" id="KW-1278">Translocase</keyword>
<feature type="domain" description="ATPase F1/V1/A1 complex alpha/beta subunit N-terminal" evidence="19">
    <location>
        <begin position="25"/>
        <end position="92"/>
    </location>
</feature>
<keyword evidence="21" id="KW-1185">Reference proteome</keyword>
<dbReference type="Pfam" id="PF02874">
    <property type="entry name" value="ATP-synt_ab_N"/>
    <property type="match status" value="1"/>
</dbReference>
<evidence type="ECO:0000256" key="13">
    <source>
        <dbReference type="ARBA" id="ARBA00023196"/>
    </source>
</evidence>
<dbReference type="NCBIfam" id="NF009884">
    <property type="entry name" value="PRK13343.1"/>
    <property type="match status" value="1"/>
</dbReference>
<evidence type="ECO:0000256" key="8">
    <source>
        <dbReference type="ARBA" id="ARBA00022781"/>
    </source>
</evidence>
<keyword evidence="7 16" id="KW-0547">Nucleotide-binding</keyword>
<dbReference type="PATRIC" id="fig|391937.3.peg.2323"/>
<protein>
    <recommendedName>
        <fullName evidence="16">ATP synthase subunit alpha</fullName>
        <ecNumber evidence="16">7.1.2.2</ecNumber>
    </recommendedName>
    <alternativeName>
        <fullName evidence="16">ATP synthase F1 sector subunit alpha</fullName>
    </alternativeName>
    <alternativeName>
        <fullName evidence="16">F-ATPase subunit alpha</fullName>
    </alternativeName>
</protein>
<comment type="catalytic activity">
    <reaction evidence="16">
        <text>ATP + H2O + 4 H(+)(in) = ADP + phosphate + 5 H(+)(out)</text>
        <dbReference type="Rhea" id="RHEA:57720"/>
        <dbReference type="ChEBI" id="CHEBI:15377"/>
        <dbReference type="ChEBI" id="CHEBI:15378"/>
        <dbReference type="ChEBI" id="CHEBI:30616"/>
        <dbReference type="ChEBI" id="CHEBI:43474"/>
        <dbReference type="ChEBI" id="CHEBI:456216"/>
        <dbReference type="EC" id="7.1.2.2"/>
    </reaction>
</comment>
<evidence type="ECO:0000259" key="18">
    <source>
        <dbReference type="Pfam" id="PF00306"/>
    </source>
</evidence>
<dbReference type="InterPro" id="IPR033732">
    <property type="entry name" value="ATP_synth_F1_a_nt-bd_dom"/>
</dbReference>
<dbReference type="InterPro" id="IPR020003">
    <property type="entry name" value="ATPase_a/bsu_AS"/>
</dbReference>
<dbReference type="InterPro" id="IPR005294">
    <property type="entry name" value="ATP_synth_F1_asu"/>
</dbReference>
<dbReference type="Gene3D" id="3.40.50.300">
    <property type="entry name" value="P-loop containing nucleotide triphosphate hydrolases"/>
    <property type="match status" value="1"/>
</dbReference>
<gene>
    <name evidence="16" type="primary">atpA</name>
    <name evidence="20" type="ORF">NA2_11270</name>
</gene>
<keyword evidence="11 16" id="KW-0406">Ion transport</keyword>
<keyword evidence="8 16" id="KW-0375">Hydrogen ion transport</keyword>
<keyword evidence="4 16" id="KW-0813">Transport</keyword>
<dbReference type="SUPFAM" id="SSF52540">
    <property type="entry name" value="P-loop containing nucleoside triphosphate hydrolases"/>
    <property type="match status" value="1"/>
</dbReference>
<dbReference type="NCBIfam" id="TIGR00962">
    <property type="entry name" value="atpA"/>
    <property type="match status" value="1"/>
</dbReference>
<keyword evidence="13 16" id="KW-0139">CF(1)</keyword>
<evidence type="ECO:0000256" key="5">
    <source>
        <dbReference type="ARBA" id="ARBA00022475"/>
    </source>
</evidence>
<dbReference type="AlphaFoldDB" id="K2MDA1"/>
<dbReference type="CDD" id="cd18116">
    <property type="entry name" value="ATP-synt_F1_alpha_N"/>
    <property type="match status" value="1"/>
</dbReference>
<evidence type="ECO:0000256" key="14">
    <source>
        <dbReference type="ARBA" id="ARBA00023310"/>
    </source>
</evidence>
<evidence type="ECO:0000256" key="12">
    <source>
        <dbReference type="ARBA" id="ARBA00023136"/>
    </source>
</evidence>
<dbReference type="GO" id="GO:0005524">
    <property type="term" value="F:ATP binding"/>
    <property type="evidence" value="ECO:0007669"/>
    <property type="project" value="UniProtKB-UniRule"/>
</dbReference>
<evidence type="ECO:0000256" key="1">
    <source>
        <dbReference type="ARBA" id="ARBA00003784"/>
    </source>
</evidence>
<feature type="site" description="Required for activity" evidence="16">
    <location>
        <position position="370"/>
    </location>
</feature>
<dbReference type="EMBL" id="AMRM01000011">
    <property type="protein sequence ID" value="EKF18760.1"/>
    <property type="molecule type" value="Genomic_DNA"/>
</dbReference>
<reference evidence="20 21" key="1">
    <citation type="journal article" date="2012" name="J. Bacteriol.">
        <title>Genome Sequence of Nitratireductor pacificus Type Strain pht-3B.</title>
        <authorList>
            <person name="Lai Q."/>
            <person name="Li G."/>
            <person name="Shao Z."/>
        </authorList>
    </citation>
    <scope>NUCLEOTIDE SEQUENCE [LARGE SCALE GENOMIC DNA]</scope>
    <source>
        <strain evidence="21">pht-3B</strain>
    </source>
</reference>
<dbReference type="FunFam" id="2.40.30.20:FF:000001">
    <property type="entry name" value="ATP synthase subunit alpha"/>
    <property type="match status" value="1"/>
</dbReference>
<comment type="subcellular location">
    <subcellularLocation>
        <location evidence="16">Cell membrane</location>
        <topology evidence="16">Peripheral membrane protein</topology>
    </subcellularLocation>
    <subcellularLocation>
        <location evidence="2">Membrane</location>
    </subcellularLocation>
</comment>
<evidence type="ECO:0000256" key="3">
    <source>
        <dbReference type="ARBA" id="ARBA00008936"/>
    </source>
</evidence>
<keyword evidence="20" id="KW-0378">Hydrolase</keyword>
<dbReference type="SUPFAM" id="SSF47917">
    <property type="entry name" value="C-terminal domain of alpha and beta subunits of F1 ATP synthase"/>
    <property type="match status" value="1"/>
</dbReference>
<evidence type="ECO:0000256" key="7">
    <source>
        <dbReference type="ARBA" id="ARBA00022741"/>
    </source>
</evidence>
<dbReference type="FunFam" id="1.20.150.20:FF:000001">
    <property type="entry name" value="ATP synthase subunit alpha"/>
    <property type="match status" value="1"/>
</dbReference>
<keyword evidence="6" id="KW-0997">Cell inner membrane</keyword>
<dbReference type="SUPFAM" id="SSF50615">
    <property type="entry name" value="N-terminal domain of alpha and beta subunits of F1 ATP synthase"/>
    <property type="match status" value="1"/>
</dbReference>
<dbReference type="InterPro" id="IPR038376">
    <property type="entry name" value="ATP_synth_asu_C_sf"/>
</dbReference>
<dbReference type="GO" id="GO:0046933">
    <property type="term" value="F:proton-transporting ATP synthase activity, rotational mechanism"/>
    <property type="evidence" value="ECO:0007669"/>
    <property type="project" value="UniProtKB-UniRule"/>
</dbReference>
<proteinExistence type="inferred from homology"/>
<keyword evidence="9 16" id="KW-0067">ATP-binding</keyword>
<keyword evidence="5 16" id="KW-1003">Cell membrane</keyword>
<feature type="domain" description="ATPase F1/V1/A1 complex alpha/beta subunit nucleotide-binding" evidence="17">
    <location>
        <begin position="149"/>
        <end position="372"/>
    </location>
</feature>
<dbReference type="GO" id="GO:0043531">
    <property type="term" value="F:ADP binding"/>
    <property type="evidence" value="ECO:0007669"/>
    <property type="project" value="TreeGrafter"/>
</dbReference>
<dbReference type="GO" id="GO:0016787">
    <property type="term" value="F:hydrolase activity"/>
    <property type="evidence" value="ECO:0007669"/>
    <property type="project" value="UniProtKB-KW"/>
</dbReference>
<comment type="caution">
    <text evidence="20">The sequence shown here is derived from an EMBL/GenBank/DDBJ whole genome shotgun (WGS) entry which is preliminary data.</text>
</comment>
<dbReference type="PROSITE" id="PS00152">
    <property type="entry name" value="ATPASE_ALPHA_BETA"/>
    <property type="match status" value="1"/>
</dbReference>
<evidence type="ECO:0000256" key="11">
    <source>
        <dbReference type="ARBA" id="ARBA00023065"/>
    </source>
</evidence>
<keyword evidence="14 16" id="KW-0066">ATP synthesis</keyword>
<evidence type="ECO:0000259" key="19">
    <source>
        <dbReference type="Pfam" id="PF02874"/>
    </source>
</evidence>
<dbReference type="OrthoDB" id="9803053at2"/>
<dbReference type="Gene3D" id="2.40.30.20">
    <property type="match status" value="1"/>
</dbReference>
<evidence type="ECO:0000313" key="20">
    <source>
        <dbReference type="EMBL" id="EKF18760.1"/>
    </source>
</evidence>
<evidence type="ECO:0000313" key="21">
    <source>
        <dbReference type="Proteomes" id="UP000006786"/>
    </source>
</evidence>
<organism evidence="20 21">
    <name type="scientific">Nitratireductor pacificus pht-3B</name>
    <dbReference type="NCBI Taxonomy" id="391937"/>
    <lineage>
        <taxon>Bacteria</taxon>
        <taxon>Pseudomonadati</taxon>
        <taxon>Pseudomonadota</taxon>
        <taxon>Alphaproteobacteria</taxon>
        <taxon>Hyphomicrobiales</taxon>
        <taxon>Phyllobacteriaceae</taxon>
        <taxon>Nitratireductor</taxon>
    </lineage>
</organism>
<accession>K2MDA1</accession>
<keyword evidence="12 16" id="KW-0472">Membrane</keyword>
<dbReference type="PIRSF" id="PIRSF039088">
    <property type="entry name" value="F_ATPase_subunit_alpha"/>
    <property type="match status" value="1"/>
</dbReference>
<dbReference type="HAMAP" id="MF_01346">
    <property type="entry name" value="ATP_synth_alpha_bact"/>
    <property type="match status" value="1"/>
</dbReference>
<dbReference type="InterPro" id="IPR023366">
    <property type="entry name" value="ATP_synth_asu-like_sf"/>
</dbReference>
<sequence length="509" mass="55148">MDIRAAEISAILKDQIKNFGKEAEVSEVGQVLSVGDGIARIYGLDNVQAGEMVEFPGGIRGMALNLEVDNVGVVIFGNDRDIKEGDTVKRTGAIVDVPVGPELLGRVVDALGNPIDGKGPIKAKERRRVDVKAPGIIPRKSVHEPMSTGLKAIDALIPIGRGQRELVIGDRQTGKTAIVLDTFLNQKPLNDGNDESQKLYCVYVAVGQKRSTVAQLVKVLEERGALEYSIIVAATASDAAPMQFIAPFAGCAMGEYFRDNGKHAVIAYDDLSKQAVAYRQMSLLLRRPPGREAYPGDVFYLHSRLLERAAKMNDEQGAGSLTALPVIETQANDVSAYIPTNVISITDGQIFLETNLFFQGIRPAVNVGLSVSRVGSAAQVKAMKQVAGSIKGELAQYREMAAFAQFGSDLDASTQRLLNRGARLTELLKQPQFSPLKTEEQVAVIFAGVNGYLDKLALKDVTRFEQGLLAHMRAEGKDVLDAIRKEKALSDDLREKLKGQIEAFAKNFA</sequence>
<dbReference type="eggNOG" id="COG0056">
    <property type="taxonomic scope" value="Bacteria"/>
</dbReference>
<evidence type="ECO:0000256" key="15">
    <source>
        <dbReference type="ARBA" id="ARBA00026013"/>
    </source>
</evidence>
<comment type="function">
    <text evidence="1 16">Produces ATP from ADP in the presence of a proton gradient across the membrane. The alpha chain is a regulatory subunit.</text>
</comment>
<comment type="subunit">
    <text evidence="15">F-type ATPases have 2 components, CF(1) - the catalytic core - and CF(0) - the membrane proton channel. CF(1) has five subunits: alpha(3), beta(3), gamma(1), delta(1), epsilon(1). CF(0) has four main subunits: a(1), b(1), b'(1) and c(9-12).</text>
</comment>
<dbReference type="STRING" id="391937.NA2_11270"/>
<dbReference type="EC" id="7.1.2.2" evidence="16"/>
<evidence type="ECO:0000256" key="6">
    <source>
        <dbReference type="ARBA" id="ARBA00022519"/>
    </source>
</evidence>
<dbReference type="InterPro" id="IPR000793">
    <property type="entry name" value="ATP_synth_asu_C"/>
</dbReference>
<dbReference type="GO" id="GO:0045259">
    <property type="term" value="C:proton-transporting ATP synthase complex"/>
    <property type="evidence" value="ECO:0007669"/>
    <property type="project" value="UniProtKB-KW"/>
</dbReference>
<evidence type="ECO:0000256" key="9">
    <source>
        <dbReference type="ARBA" id="ARBA00022840"/>
    </source>
</evidence>
<dbReference type="RefSeq" id="WP_008596986.1">
    <property type="nucleotide sequence ID" value="NZ_AMRM01000011.1"/>
</dbReference>
<dbReference type="Pfam" id="PF00306">
    <property type="entry name" value="ATP-synt_ab_C"/>
    <property type="match status" value="1"/>
</dbReference>
<evidence type="ECO:0000256" key="16">
    <source>
        <dbReference type="HAMAP-Rule" id="MF_01346"/>
    </source>
</evidence>
<comment type="similarity">
    <text evidence="3 16">Belongs to the ATPase alpha/beta chains family.</text>
</comment>
<dbReference type="PANTHER" id="PTHR48082">
    <property type="entry name" value="ATP SYNTHASE SUBUNIT ALPHA, MITOCHONDRIAL"/>
    <property type="match status" value="1"/>
</dbReference>